<proteinExistence type="predicted"/>
<evidence type="ECO:0000313" key="6">
    <source>
        <dbReference type="Proteomes" id="UP000092021"/>
    </source>
</evidence>
<keyword evidence="1" id="KW-1133">Transmembrane helix</keyword>
<evidence type="ECO:0000313" key="5">
    <source>
        <dbReference type="Proteomes" id="UP000053171"/>
    </source>
</evidence>
<dbReference type="EMBL" id="CP065738">
    <property type="protein sequence ID" value="QPT53530.1"/>
    <property type="molecule type" value="Genomic_DNA"/>
</dbReference>
<dbReference type="AlphaFoldDB" id="A0A147EB02"/>
<reference evidence="2" key="2">
    <citation type="submission" date="2016-04" db="EMBL/GenBank/DDBJ databases">
        <authorList>
            <person name="Evans L.H."/>
            <person name="Alamgir A."/>
            <person name="Owens N."/>
            <person name="Weber N.D."/>
            <person name="Virtaneva K."/>
            <person name="Barbian K."/>
            <person name="Babar A."/>
            <person name="Rosenke K."/>
        </authorList>
    </citation>
    <scope>NUCLEOTIDE SEQUENCE [LARGE SCALE GENOMIC DNA]</scope>
    <source>
        <strain evidence="2">RUTW2-3</strain>
    </source>
</reference>
<keyword evidence="1" id="KW-0472">Membrane</keyword>
<dbReference type="EMBL" id="LJBJ02000010">
    <property type="protein sequence ID" value="OAX51875.1"/>
    <property type="molecule type" value="Genomic_DNA"/>
</dbReference>
<reference evidence="5" key="1">
    <citation type="submission" date="2016-04" db="EMBL/GenBank/DDBJ databases">
        <authorList>
            <person name="Waterworth S."/>
            <person name="Matcher G."/>
        </authorList>
    </citation>
    <scope>NUCLEOTIDE SEQUENCE [LARGE SCALE GENOMIC DNA]</scope>
    <source>
        <strain evidence="5">RuSp02-3</strain>
    </source>
</reference>
<evidence type="ECO:0000313" key="2">
    <source>
        <dbReference type="EMBL" id="OAX51875.1"/>
    </source>
</evidence>
<dbReference type="EMBL" id="LWGZ01000639">
    <property type="protein sequence ID" value="OAX59424.1"/>
    <property type="molecule type" value="Genomic_DNA"/>
</dbReference>
<feature type="transmembrane region" description="Helical" evidence="1">
    <location>
        <begin position="91"/>
        <end position="119"/>
    </location>
</feature>
<feature type="transmembrane region" description="Helical" evidence="1">
    <location>
        <begin position="60"/>
        <end position="79"/>
    </location>
</feature>
<dbReference type="InterPro" id="IPR025327">
    <property type="entry name" value="DUF4233"/>
</dbReference>
<dbReference type="Proteomes" id="UP000053171">
    <property type="component" value="Unassembled WGS sequence"/>
</dbReference>
<dbReference type="Proteomes" id="UP000594975">
    <property type="component" value="Chromosome"/>
</dbReference>
<name>A0A147EB02_9MICC</name>
<gene>
    <name evidence="3" type="ORF">A5N15_07240</name>
    <name evidence="2" type="ORF">AN277_0205950</name>
    <name evidence="4" type="ORF">I6G21_09800</name>
</gene>
<feature type="transmembrane region" description="Helical" evidence="1">
    <location>
        <begin position="21"/>
        <end position="48"/>
    </location>
</feature>
<protein>
    <submittedName>
        <fullName evidence="4">DUF4233 domain-containing protein</fullName>
    </submittedName>
</protein>
<dbReference type="GeneID" id="61263688"/>
<evidence type="ECO:0000313" key="4">
    <source>
        <dbReference type="EMBL" id="QPT53530.1"/>
    </source>
</evidence>
<evidence type="ECO:0000313" key="7">
    <source>
        <dbReference type="Proteomes" id="UP000594975"/>
    </source>
</evidence>
<keyword evidence="1" id="KW-0812">Transmembrane</keyword>
<evidence type="ECO:0000256" key="1">
    <source>
        <dbReference type="SAM" id="Phobius"/>
    </source>
</evidence>
<organism evidence="2 5">
    <name type="scientific">Rothia kristinae</name>
    <dbReference type="NCBI Taxonomy" id="37923"/>
    <lineage>
        <taxon>Bacteria</taxon>
        <taxon>Bacillati</taxon>
        <taxon>Actinomycetota</taxon>
        <taxon>Actinomycetes</taxon>
        <taxon>Micrococcales</taxon>
        <taxon>Micrococcaceae</taxon>
        <taxon>Rothia</taxon>
    </lineage>
</organism>
<reference evidence="2 5" key="3">
    <citation type="submission" date="2016-06" db="EMBL/GenBank/DDBJ databases">
        <title>Identification of putative biosynthetic pathways for the production of bioactive secondary metabolites by the marine actinomycete Kocuria kristinae RUTW2-3.</title>
        <authorList>
            <person name="Waterworth S.C."/>
            <person name="Walmsley T.A."/>
            <person name="Matongo T."/>
            <person name="Davies-Coleman M.T."/>
            <person name="Dorrington R.A."/>
        </authorList>
    </citation>
    <scope>NUCLEOTIDE SEQUENCE [LARGE SCALE GENOMIC DNA]</scope>
    <source>
        <strain evidence="5">RuSp02-3</strain>
        <strain evidence="2">RUTW2-3</strain>
        <strain evidence="3 6">RUTW4-5</strain>
    </source>
</reference>
<dbReference type="RefSeq" id="WP_058730715.1">
    <property type="nucleotide sequence ID" value="NZ_CP065738.1"/>
</dbReference>
<dbReference type="PATRIC" id="fig|37923.10.peg.1131"/>
<dbReference type="Pfam" id="PF14017">
    <property type="entry name" value="DUF4233"/>
    <property type="match status" value="1"/>
</dbReference>
<keyword evidence="5" id="KW-1185">Reference proteome</keyword>
<dbReference type="KEGG" id="rkr:I6G21_09800"/>
<evidence type="ECO:0000313" key="3">
    <source>
        <dbReference type="EMBL" id="OAX59424.1"/>
    </source>
</evidence>
<reference evidence="4 7" key="4">
    <citation type="submission" date="2020-12" db="EMBL/GenBank/DDBJ databases">
        <title>FDA dAtabase for Regulatory Grade micrObial Sequences (FDA-ARGOS): Supporting development and validation of Infectious Disease Dx tests.</title>
        <authorList>
            <person name="Sproer C."/>
            <person name="Gronow S."/>
            <person name="Severitt S."/>
            <person name="Schroder I."/>
            <person name="Tallon L."/>
            <person name="Sadzewicz L."/>
            <person name="Zhao X."/>
            <person name="Boylan J."/>
            <person name="Ott S."/>
            <person name="Bowen H."/>
            <person name="Vavikolanu K."/>
            <person name="Mehta A."/>
            <person name="Aluvathingal J."/>
            <person name="Nadendla S."/>
            <person name="Lowell S."/>
            <person name="Myers T."/>
            <person name="Yan Y."/>
            <person name="Sichtig H."/>
        </authorList>
    </citation>
    <scope>NUCLEOTIDE SEQUENCE [LARGE SCALE GENOMIC DNA]</scope>
    <source>
        <strain evidence="4 7">FDAARGOS_864</strain>
    </source>
</reference>
<sequence>MARLTRAQREWRPGQVKKPSSVRMMFASTVLVLEALVVFFATLAFFGLSVFHAGAGLKTAVMIGGLIFAAAFVALCALLRRPWGYTAGWVLQVLLVATGFLVPAMFFIGACFLACWWYSMVVGARLDREKAERFEAEQEWERTHGRA</sequence>
<dbReference type="STRING" id="37923.BK826_06305"/>
<accession>A0A147EB02</accession>
<dbReference type="Proteomes" id="UP000092021">
    <property type="component" value="Unassembled WGS sequence"/>
</dbReference>